<evidence type="ECO:0000313" key="2">
    <source>
        <dbReference type="EMBL" id="PWN24876.1"/>
    </source>
</evidence>
<dbReference type="OrthoDB" id="2554033at2759"/>
<accession>A0A316UHV8</accession>
<feature type="compositionally biased region" description="Low complexity" evidence="1">
    <location>
        <begin position="269"/>
        <end position="278"/>
    </location>
</feature>
<organism evidence="2 3">
    <name type="scientific">Jaminaea rosea</name>
    <dbReference type="NCBI Taxonomy" id="1569628"/>
    <lineage>
        <taxon>Eukaryota</taxon>
        <taxon>Fungi</taxon>
        <taxon>Dikarya</taxon>
        <taxon>Basidiomycota</taxon>
        <taxon>Ustilaginomycotina</taxon>
        <taxon>Exobasidiomycetes</taxon>
        <taxon>Microstromatales</taxon>
        <taxon>Microstromatales incertae sedis</taxon>
        <taxon>Jaminaea</taxon>
    </lineage>
</organism>
<feature type="compositionally biased region" description="Low complexity" evidence="1">
    <location>
        <begin position="223"/>
        <end position="233"/>
    </location>
</feature>
<dbReference type="Proteomes" id="UP000245884">
    <property type="component" value="Unassembled WGS sequence"/>
</dbReference>
<feature type="region of interest" description="Disordered" evidence="1">
    <location>
        <begin position="192"/>
        <end position="317"/>
    </location>
</feature>
<dbReference type="AlphaFoldDB" id="A0A316UHV8"/>
<feature type="compositionally biased region" description="Gly residues" evidence="1">
    <location>
        <begin position="192"/>
        <end position="209"/>
    </location>
</feature>
<dbReference type="RefSeq" id="XP_025359488.1">
    <property type="nucleotide sequence ID" value="XM_025507037.1"/>
</dbReference>
<name>A0A316UHV8_9BASI</name>
<dbReference type="GeneID" id="37028860"/>
<dbReference type="EMBL" id="KZ819678">
    <property type="protein sequence ID" value="PWN24876.1"/>
    <property type="molecule type" value="Genomic_DNA"/>
</dbReference>
<feature type="compositionally biased region" description="Polar residues" evidence="1">
    <location>
        <begin position="50"/>
        <end position="63"/>
    </location>
</feature>
<feature type="compositionally biased region" description="Basic and acidic residues" evidence="1">
    <location>
        <begin position="88"/>
        <end position="99"/>
    </location>
</feature>
<protein>
    <submittedName>
        <fullName evidence="2">Uncharacterized protein</fullName>
    </submittedName>
</protein>
<reference evidence="2 3" key="1">
    <citation type="journal article" date="2018" name="Mol. Biol. Evol.">
        <title>Broad Genomic Sampling Reveals a Smut Pathogenic Ancestry of the Fungal Clade Ustilaginomycotina.</title>
        <authorList>
            <person name="Kijpornyongpan T."/>
            <person name="Mondo S.J."/>
            <person name="Barry K."/>
            <person name="Sandor L."/>
            <person name="Lee J."/>
            <person name="Lipzen A."/>
            <person name="Pangilinan J."/>
            <person name="LaButti K."/>
            <person name="Hainaut M."/>
            <person name="Henrissat B."/>
            <person name="Grigoriev I.V."/>
            <person name="Spatafora J.W."/>
            <person name="Aime M.C."/>
        </authorList>
    </citation>
    <scope>NUCLEOTIDE SEQUENCE [LARGE SCALE GENOMIC DNA]</scope>
    <source>
        <strain evidence="2 3">MCA 5214</strain>
    </source>
</reference>
<evidence type="ECO:0000256" key="1">
    <source>
        <dbReference type="SAM" id="MobiDB-lite"/>
    </source>
</evidence>
<evidence type="ECO:0000313" key="3">
    <source>
        <dbReference type="Proteomes" id="UP000245884"/>
    </source>
</evidence>
<proteinExistence type="predicted"/>
<sequence length="317" mass="31713">MAAPTAIPNANHSSHHQHEQQAPPPNRNSPPAFSPIYTRTAFSLPGGPMSPTSSFRNTSSGWTTAGAGVNGLKSSTNTPAAVQSHQRVQRDYFPDRDSSAVDGGAVESASMPHPRHHRAFSASSASSISSIDSAGPPTPGPNSAGGAQAGSGAPLGRVPSIGLGTSYEQFKNKRDTWAGGYNHGAGWAGIGGLRSGNGPGGGGGGGGGEPQSPPASGGGMGGLLRKLSLSSGAGNAGGRPHMGHHHGHRSISVSSTPAGQQPPTPNSDAATSPNTSPTPGSPPKGGARGRQNSVGGNQKRKPSPHGERLLMGWTHAH</sequence>
<feature type="region of interest" description="Disordered" evidence="1">
    <location>
        <begin position="1"/>
        <end position="157"/>
    </location>
</feature>
<gene>
    <name evidence="2" type="ORF">BDZ90DRAFT_234497</name>
</gene>
<feature type="compositionally biased region" description="Low complexity" evidence="1">
    <location>
        <begin position="121"/>
        <end position="134"/>
    </location>
</feature>
<feature type="compositionally biased region" description="Low complexity" evidence="1">
    <location>
        <begin position="141"/>
        <end position="156"/>
    </location>
</feature>
<keyword evidence="3" id="KW-1185">Reference proteome</keyword>
<feature type="compositionally biased region" description="Polar residues" evidence="1">
    <location>
        <begin position="72"/>
        <end position="86"/>
    </location>
</feature>